<dbReference type="Proteomes" id="UP000645610">
    <property type="component" value="Unassembled WGS sequence"/>
</dbReference>
<dbReference type="Pfam" id="PF21601">
    <property type="entry name" value="GldM_2nd"/>
    <property type="match status" value="1"/>
</dbReference>
<comment type="caution">
    <text evidence="2">The sequence shown here is derived from an EMBL/GenBank/DDBJ whole genome shotgun (WGS) entry which is preliminary data.</text>
</comment>
<dbReference type="InterPro" id="IPR048405">
    <property type="entry name" value="GldM_Ig-like-1"/>
</dbReference>
<sequence length="302" mass="33203">MKRQNQLLFTCAAAGLLASGGLWYRQQAAQQAEVLAKLATLETQLEANNRAQTQAMASTVRSIWKWVAKNNNQRRDVAVLEASQLVLRRVQSISDTIRLARQSLLVAGQAAPTVSPHSIGSQQVARQLDRYTAFVQDYVPELPALTQVEPGASDWFNTDKALLAVARARFTRLEVLVRRQAAEVLSRLAQKVGTGCCMCFDRIGAMAVAKSNTVAPGAAYEGQLFLTQSASTDDFRMEANGKPLLVQPDGRGEVRFRVPPLRPGQPDTVRAEWHGIIKAEMGLGDTTFHITVPYFIVKSRTL</sequence>
<proteinExistence type="predicted"/>
<dbReference type="RefSeq" id="WP_196284590.1">
    <property type="nucleotide sequence ID" value="NZ_JADQDP010000001.1"/>
</dbReference>
<accession>A0A931BDC9</accession>
<evidence type="ECO:0000313" key="2">
    <source>
        <dbReference type="EMBL" id="MBF9140222.1"/>
    </source>
</evidence>
<organism evidence="2 3">
    <name type="scientific">Hymenobacter properus</name>
    <dbReference type="NCBI Taxonomy" id="2791026"/>
    <lineage>
        <taxon>Bacteria</taxon>
        <taxon>Pseudomonadati</taxon>
        <taxon>Bacteroidota</taxon>
        <taxon>Cytophagia</taxon>
        <taxon>Cytophagales</taxon>
        <taxon>Hymenobacteraceae</taxon>
        <taxon>Hymenobacter</taxon>
    </lineage>
</organism>
<feature type="domain" description="Gliding motility-associated protein GldM first immunoglobulin-like" evidence="1">
    <location>
        <begin position="200"/>
        <end position="298"/>
    </location>
</feature>
<reference evidence="2 3" key="1">
    <citation type="submission" date="2020-11" db="EMBL/GenBank/DDBJ databases">
        <authorList>
            <person name="Kim M.K."/>
        </authorList>
    </citation>
    <scope>NUCLEOTIDE SEQUENCE [LARGE SCALE GENOMIC DNA]</scope>
    <source>
        <strain evidence="2 3">BT439</strain>
    </source>
</reference>
<evidence type="ECO:0000313" key="3">
    <source>
        <dbReference type="Proteomes" id="UP000645610"/>
    </source>
</evidence>
<dbReference type="AlphaFoldDB" id="A0A931BDC9"/>
<keyword evidence="3" id="KW-1185">Reference proteome</keyword>
<gene>
    <name evidence="2" type="ORF">I2I01_01155</name>
</gene>
<evidence type="ECO:0000259" key="1">
    <source>
        <dbReference type="Pfam" id="PF21601"/>
    </source>
</evidence>
<dbReference type="EMBL" id="JADQDP010000001">
    <property type="protein sequence ID" value="MBF9140222.1"/>
    <property type="molecule type" value="Genomic_DNA"/>
</dbReference>
<protein>
    <recommendedName>
        <fullName evidence="1">Gliding motility-associated protein GldM first immunoglobulin-like domain-containing protein</fullName>
    </recommendedName>
</protein>
<name>A0A931BDC9_9BACT</name>